<proteinExistence type="predicted"/>
<name>A0A8S5NJR0_9CAUD</name>
<sequence>MVTFYFLLKFNPIPLTGISDLLVLLINVIIDIMPEFTLLF</sequence>
<reference evidence="1" key="1">
    <citation type="journal article" date="2021" name="Proc. Natl. Acad. Sci. U.S.A.">
        <title>A Catalog of Tens of Thousands of Viruses from Human Metagenomes Reveals Hidden Associations with Chronic Diseases.</title>
        <authorList>
            <person name="Tisza M.J."/>
            <person name="Buck C.B."/>
        </authorList>
    </citation>
    <scope>NUCLEOTIDE SEQUENCE</scope>
    <source>
        <strain evidence="1">CtREU2</strain>
    </source>
</reference>
<accession>A0A8S5NJR0</accession>
<protein>
    <submittedName>
        <fullName evidence="1">Uncharacterized protein</fullName>
    </submittedName>
</protein>
<dbReference type="EMBL" id="BK015177">
    <property type="protein sequence ID" value="DAD94575.1"/>
    <property type="molecule type" value="Genomic_DNA"/>
</dbReference>
<organism evidence="1">
    <name type="scientific">Siphoviridae sp. ctREU2</name>
    <dbReference type="NCBI Taxonomy" id="2826333"/>
    <lineage>
        <taxon>Viruses</taxon>
        <taxon>Duplodnaviria</taxon>
        <taxon>Heunggongvirae</taxon>
        <taxon>Uroviricota</taxon>
        <taxon>Caudoviricetes</taxon>
    </lineage>
</organism>
<evidence type="ECO:0000313" key="1">
    <source>
        <dbReference type="EMBL" id="DAD94575.1"/>
    </source>
</evidence>